<keyword evidence="2" id="KW-1185">Reference proteome</keyword>
<evidence type="ECO:0000313" key="2">
    <source>
        <dbReference type="Proteomes" id="UP000076088"/>
    </source>
</evidence>
<evidence type="ECO:0008006" key="3">
    <source>
        <dbReference type="Google" id="ProtNLM"/>
    </source>
</evidence>
<dbReference type="Proteomes" id="UP000076088">
    <property type="component" value="Chromosome"/>
</dbReference>
<protein>
    <recommendedName>
        <fullName evidence="3">GIY-YIG nuclease family protein</fullName>
    </recommendedName>
</protein>
<dbReference type="KEGG" id="smaz:LH19_06990"/>
<reference evidence="2" key="1">
    <citation type="submission" date="2015-11" db="EMBL/GenBank/DDBJ databases">
        <title>Complete genome sequence of a polyethylene-glycol degrader Sphingopyxis macrogoltabida 203N (NBRC 111659).</title>
        <authorList>
            <person name="Yoshiyuki O."/>
            <person name="Shouta N."/>
            <person name="Nagata Y."/>
            <person name="Numata M."/>
            <person name="Tsuchikane K."/>
            <person name="Hosoyama A."/>
            <person name="Yamazoe A."/>
            <person name="Tsuda M."/>
            <person name="Fujita N."/>
            <person name="Kawai F."/>
        </authorList>
    </citation>
    <scope>NUCLEOTIDE SEQUENCE [LARGE SCALE GENOMIC DNA]</scope>
    <source>
        <strain evidence="2">203N</strain>
    </source>
</reference>
<dbReference type="AlphaFoldDB" id="A0AAC8Z157"/>
<organism evidence="1 2">
    <name type="scientific">Sphingopyxis macrogoltabida</name>
    <name type="common">Sphingomonas macrogoltabidus</name>
    <dbReference type="NCBI Taxonomy" id="33050"/>
    <lineage>
        <taxon>Bacteria</taxon>
        <taxon>Pseudomonadati</taxon>
        <taxon>Pseudomonadota</taxon>
        <taxon>Alphaproteobacteria</taxon>
        <taxon>Sphingomonadales</taxon>
        <taxon>Sphingomonadaceae</taxon>
        <taxon>Sphingopyxis</taxon>
    </lineage>
</organism>
<reference evidence="1 2" key="2">
    <citation type="journal article" date="2016" name="Genome Announc.">
        <title>Complete Genome Sequence of Sphingopyxis macrogoltabida Strain 203N (NBRC 111659), a Polyethylene Glycol Degrader.</title>
        <authorList>
            <person name="Ohtsubo Y."/>
            <person name="Nonoyama S."/>
            <person name="Nagata Y."/>
            <person name="Numata M."/>
            <person name="Tsuchikane K."/>
            <person name="Hosoyama A."/>
            <person name="Yamazoe A."/>
            <person name="Tsuda M."/>
            <person name="Fujita N."/>
            <person name="Kawai F."/>
        </authorList>
    </citation>
    <scope>NUCLEOTIDE SEQUENCE [LARGE SCALE GENOMIC DNA]</scope>
    <source>
        <strain evidence="1 2">203N</strain>
    </source>
</reference>
<dbReference type="EMBL" id="CP013344">
    <property type="protein sequence ID" value="AMU89921.1"/>
    <property type="molecule type" value="Genomic_DNA"/>
</dbReference>
<accession>A0AAC8Z157</accession>
<gene>
    <name evidence="1" type="ORF">ATM17_12830</name>
</gene>
<proteinExistence type="predicted"/>
<name>A0AAC8Z157_SPHMC</name>
<evidence type="ECO:0000313" key="1">
    <source>
        <dbReference type="EMBL" id="AMU89921.1"/>
    </source>
</evidence>
<sequence>MKGFAFAYVVQLDLPGGPVKIGRSARPRSRFKQFELGTPVNARLVGITFDGYEREAEMLAATADRTIKGEWRYPTRELYRLISKYHSSGEWFVPAVDHQAHFDAADVEARVHRIIPKTAHPVSPSALNYFWSKEVLAAVTVHDRMIPVDWAGFTLATDAPSLSWPEADRKAA</sequence>
<dbReference type="RefSeq" id="WP_054726222.1">
    <property type="nucleotide sequence ID" value="NZ_CP009429.1"/>
</dbReference>